<dbReference type="Pfam" id="PF00149">
    <property type="entry name" value="Metallophos"/>
    <property type="match status" value="1"/>
</dbReference>
<dbReference type="EMBL" id="RPOK01000005">
    <property type="protein sequence ID" value="RPJ65238.1"/>
    <property type="molecule type" value="Genomic_DNA"/>
</dbReference>
<dbReference type="GO" id="GO:0016787">
    <property type="term" value="F:hydrolase activity"/>
    <property type="evidence" value="ECO:0007669"/>
    <property type="project" value="UniProtKB-KW"/>
</dbReference>
<dbReference type="InterPro" id="IPR024173">
    <property type="entry name" value="Pesterase_MJ0037-like"/>
</dbReference>
<dbReference type="PANTHER" id="PTHR39323:SF1">
    <property type="entry name" value="BLR1149 PROTEIN"/>
    <property type="match status" value="1"/>
</dbReference>
<reference evidence="2 3" key="1">
    <citation type="submission" date="2018-11" db="EMBL/GenBank/DDBJ databases">
        <authorList>
            <person name="Ye M.-Q."/>
            <person name="Du Z.-J."/>
        </authorList>
    </citation>
    <scope>NUCLEOTIDE SEQUENCE [LARGE SCALE GENOMIC DNA]</scope>
    <source>
        <strain evidence="2 3">U0105</strain>
    </source>
</reference>
<evidence type="ECO:0000259" key="1">
    <source>
        <dbReference type="Pfam" id="PF00149"/>
    </source>
</evidence>
<dbReference type="RefSeq" id="WP_124028785.1">
    <property type="nucleotide sequence ID" value="NZ_JBHRSN010000014.1"/>
</dbReference>
<accession>A0A3N5Z8C6</accession>
<dbReference type="EC" id="3.1.-.-" evidence="2"/>
<dbReference type="GO" id="GO:0016874">
    <property type="term" value="F:ligase activity"/>
    <property type="evidence" value="ECO:0007669"/>
    <property type="project" value="UniProtKB-KW"/>
</dbReference>
<comment type="caution">
    <text evidence="2">The sequence shown here is derived from an EMBL/GenBank/DDBJ whole genome shotgun (WGS) entry which is preliminary data.</text>
</comment>
<sequence>MAINARWLAGMVESRQALPFKFAGQVFINDGRNAVYWPGQDVLIVSDMHLEKGSFLGKFANPIPHYDSRKTLELLSALIADYLPATIVCLGDTFHDNAAFSRMQRAELNQLFLLIEKVPNWIWILGNHDPKLPQELGGIQTLKWCREGILFLHEPDETIEPQMIGHFHPKAQVKEKRMTLRGRCLVHSQQLLIMPALGQYTGGLTVEDEAIATLLDKTASGYINYEGRVFPFNLSNV</sequence>
<dbReference type="InterPro" id="IPR004843">
    <property type="entry name" value="Calcineurin-like_PHP"/>
</dbReference>
<dbReference type="PANTHER" id="PTHR39323">
    <property type="entry name" value="BLR1149 PROTEIN"/>
    <property type="match status" value="1"/>
</dbReference>
<dbReference type="AlphaFoldDB" id="A0A3N5Z8C6"/>
<evidence type="ECO:0000313" key="2">
    <source>
        <dbReference type="EMBL" id="RPJ65238.1"/>
    </source>
</evidence>
<dbReference type="InterPro" id="IPR026336">
    <property type="entry name" value="PdeM-like"/>
</dbReference>
<dbReference type="SUPFAM" id="SSF56300">
    <property type="entry name" value="Metallo-dependent phosphatases"/>
    <property type="match status" value="1"/>
</dbReference>
<dbReference type="OrthoDB" id="9795838at2"/>
<keyword evidence="2" id="KW-0540">Nuclease</keyword>
<keyword evidence="3" id="KW-1185">Reference proteome</keyword>
<dbReference type="InterPro" id="IPR029052">
    <property type="entry name" value="Metallo-depent_PP-like"/>
</dbReference>
<feature type="domain" description="Calcineurin-like phosphoesterase" evidence="1">
    <location>
        <begin position="42"/>
        <end position="153"/>
    </location>
</feature>
<protein>
    <submittedName>
        <fullName evidence="2">Ligase-associated DNA damage response endonuclease PdeM</fullName>
        <ecNumber evidence="2">3.1.-.-</ecNumber>
    </submittedName>
</protein>
<dbReference type="PIRSF" id="PIRSF000887">
    <property type="entry name" value="Pesterase_MJ0037"/>
    <property type="match status" value="1"/>
</dbReference>
<dbReference type="GO" id="GO:0004519">
    <property type="term" value="F:endonuclease activity"/>
    <property type="evidence" value="ECO:0007669"/>
    <property type="project" value="UniProtKB-KW"/>
</dbReference>
<dbReference type="Gene3D" id="3.60.21.10">
    <property type="match status" value="1"/>
</dbReference>
<gene>
    <name evidence="2" type="primary">pdeM</name>
    <name evidence="2" type="ORF">DRW07_15120</name>
</gene>
<keyword evidence="2" id="KW-0378">Hydrolase</keyword>
<evidence type="ECO:0000313" key="3">
    <source>
        <dbReference type="Proteomes" id="UP000275281"/>
    </source>
</evidence>
<keyword evidence="2" id="KW-0255">Endonuclease</keyword>
<proteinExistence type="predicted"/>
<dbReference type="Proteomes" id="UP000275281">
    <property type="component" value="Unassembled WGS sequence"/>
</dbReference>
<name>A0A3N5Z8C6_9ALTE</name>
<dbReference type="NCBIfam" id="TIGR04123">
    <property type="entry name" value="P_estr_lig_assc"/>
    <property type="match status" value="1"/>
</dbReference>
<keyword evidence="2" id="KW-0436">Ligase</keyword>
<organism evidence="2 3">
    <name type="scientific">Alteromonas sediminis</name>
    <dbReference type="NCBI Taxonomy" id="2259342"/>
    <lineage>
        <taxon>Bacteria</taxon>
        <taxon>Pseudomonadati</taxon>
        <taxon>Pseudomonadota</taxon>
        <taxon>Gammaproteobacteria</taxon>
        <taxon>Alteromonadales</taxon>
        <taxon>Alteromonadaceae</taxon>
        <taxon>Alteromonas/Salinimonas group</taxon>
        <taxon>Alteromonas</taxon>
    </lineage>
</organism>